<dbReference type="NCBIfam" id="TIGR00152">
    <property type="entry name" value="dephospho-CoA kinase"/>
    <property type="match status" value="1"/>
</dbReference>
<keyword evidence="1" id="KW-0547">Nucleotide-binding</keyword>
<evidence type="ECO:0000256" key="2">
    <source>
        <dbReference type="ARBA" id="ARBA00022840"/>
    </source>
</evidence>
<dbReference type="PANTHER" id="PTHR10695:SF46">
    <property type="entry name" value="BIFUNCTIONAL COENZYME A SYNTHASE-RELATED"/>
    <property type="match status" value="1"/>
</dbReference>
<dbReference type="InterPro" id="IPR027417">
    <property type="entry name" value="P-loop_NTPase"/>
</dbReference>
<keyword evidence="2" id="KW-0067">ATP-binding</keyword>
<keyword evidence="5" id="KW-1185">Reference proteome</keyword>
<keyword evidence="4" id="KW-0418">Kinase</keyword>
<dbReference type="Pfam" id="PF01121">
    <property type="entry name" value="CoaE"/>
    <property type="match status" value="1"/>
</dbReference>
<reference evidence="4 5" key="1">
    <citation type="submission" date="2024-01" db="EMBL/GenBank/DDBJ databases">
        <title>Comparative genomics of Cryptococcus and Kwoniella reveals pathogenesis evolution and contrasting modes of karyotype evolution via chromosome fusion or intercentromeric recombination.</title>
        <authorList>
            <person name="Coelho M.A."/>
            <person name="David-Palma M."/>
            <person name="Shea T."/>
            <person name="Bowers K."/>
            <person name="McGinley-Smith S."/>
            <person name="Mohammad A.W."/>
            <person name="Gnirke A."/>
            <person name="Yurkov A.M."/>
            <person name="Nowrousian M."/>
            <person name="Sun S."/>
            <person name="Cuomo C.A."/>
            <person name="Heitman J."/>
        </authorList>
    </citation>
    <scope>NUCLEOTIDE SEQUENCE [LARGE SCALE GENOMIC DNA]</scope>
    <source>
        <strain evidence="4">CBS 11374</strain>
    </source>
</reference>
<evidence type="ECO:0000313" key="5">
    <source>
        <dbReference type="Proteomes" id="UP001329825"/>
    </source>
</evidence>
<dbReference type="GO" id="GO:0016301">
    <property type="term" value="F:kinase activity"/>
    <property type="evidence" value="ECO:0007669"/>
    <property type="project" value="UniProtKB-KW"/>
</dbReference>
<proteinExistence type="inferred from homology"/>
<sequence>MLVVGLTGGIASGKSTVSSLFSNRHNIPIIDADLLAREVIEPETVGYQKVIDHFGADRILQDDGYSLNRASLGEIIFNDENERKWLNNLIHPLVRKEIVKRTMKYWFKGHWCVIVDVPLLVEAGMWKFTGEICIVYINEKLQLSRLMSRSQTINAPLTQTQASSRINSQMALSQKLSYATSVLDNSGSLQDLTGQVDRLVGKWKKGQGGKSGWWWKVCWLLPPVGLTAGALVLLGRWWKGNQKERRRARGEVERNPSKEENIELRDMRRRTGSSSITDDQ</sequence>
<evidence type="ECO:0000313" key="4">
    <source>
        <dbReference type="EMBL" id="WRT63981.1"/>
    </source>
</evidence>
<feature type="compositionally biased region" description="Basic and acidic residues" evidence="3">
    <location>
        <begin position="249"/>
        <end position="266"/>
    </location>
</feature>
<dbReference type="Proteomes" id="UP001329825">
    <property type="component" value="Chromosome 1"/>
</dbReference>
<dbReference type="HAMAP" id="MF_00376">
    <property type="entry name" value="Dephospho_CoA_kinase"/>
    <property type="match status" value="1"/>
</dbReference>
<dbReference type="SUPFAM" id="SSF52540">
    <property type="entry name" value="P-loop containing nucleoside triphosphate hydrolases"/>
    <property type="match status" value="1"/>
</dbReference>
<evidence type="ECO:0000256" key="3">
    <source>
        <dbReference type="SAM" id="MobiDB-lite"/>
    </source>
</evidence>
<name>A0ABZ1CTJ3_9TREE</name>
<accession>A0ABZ1CTJ3</accession>
<dbReference type="PANTHER" id="PTHR10695">
    <property type="entry name" value="DEPHOSPHO-COA KINASE-RELATED"/>
    <property type="match status" value="1"/>
</dbReference>
<dbReference type="Gene3D" id="3.40.50.300">
    <property type="entry name" value="P-loop containing nucleotide triphosphate hydrolases"/>
    <property type="match status" value="1"/>
</dbReference>
<evidence type="ECO:0000256" key="1">
    <source>
        <dbReference type="ARBA" id="ARBA00022741"/>
    </source>
</evidence>
<dbReference type="RefSeq" id="XP_062788721.1">
    <property type="nucleotide sequence ID" value="XM_062932670.1"/>
</dbReference>
<gene>
    <name evidence="4" type="ORF">IL334_000908</name>
</gene>
<organism evidence="4 5">
    <name type="scientific">Kwoniella shivajii</name>
    <dbReference type="NCBI Taxonomy" id="564305"/>
    <lineage>
        <taxon>Eukaryota</taxon>
        <taxon>Fungi</taxon>
        <taxon>Dikarya</taxon>
        <taxon>Basidiomycota</taxon>
        <taxon>Agaricomycotina</taxon>
        <taxon>Tremellomycetes</taxon>
        <taxon>Tremellales</taxon>
        <taxon>Cryptococcaceae</taxon>
        <taxon>Kwoniella</taxon>
    </lineage>
</organism>
<protein>
    <submittedName>
        <fullName evidence="4">Dephospho-CoA kinase</fullName>
    </submittedName>
</protein>
<keyword evidence="4" id="KW-0808">Transferase</keyword>
<dbReference type="PROSITE" id="PS51219">
    <property type="entry name" value="DPCK"/>
    <property type="match status" value="1"/>
</dbReference>
<feature type="region of interest" description="Disordered" evidence="3">
    <location>
        <begin position="244"/>
        <end position="280"/>
    </location>
</feature>
<dbReference type="EMBL" id="CP141881">
    <property type="protein sequence ID" value="WRT63981.1"/>
    <property type="molecule type" value="Genomic_DNA"/>
</dbReference>
<dbReference type="GeneID" id="87953039"/>
<dbReference type="InterPro" id="IPR001977">
    <property type="entry name" value="Depp_CoAkinase"/>
</dbReference>
<dbReference type="CDD" id="cd02022">
    <property type="entry name" value="DPCK"/>
    <property type="match status" value="1"/>
</dbReference>